<dbReference type="GO" id="GO:0008757">
    <property type="term" value="F:S-adenosylmethionine-dependent methyltransferase activity"/>
    <property type="evidence" value="ECO:0007669"/>
    <property type="project" value="InterPro"/>
</dbReference>
<dbReference type="SUPFAM" id="SSF53335">
    <property type="entry name" value="S-adenosyl-L-methionine-dependent methyltransferases"/>
    <property type="match status" value="1"/>
</dbReference>
<organism evidence="2 3">
    <name type="scientific">Stella humosa</name>
    <dbReference type="NCBI Taxonomy" id="94"/>
    <lineage>
        <taxon>Bacteria</taxon>
        <taxon>Pseudomonadati</taxon>
        <taxon>Pseudomonadota</taxon>
        <taxon>Alphaproteobacteria</taxon>
        <taxon>Rhodospirillales</taxon>
        <taxon>Stellaceae</taxon>
        <taxon>Stella</taxon>
    </lineage>
</organism>
<feature type="domain" description="Methyltransferase type 11" evidence="1">
    <location>
        <begin position="59"/>
        <end position="153"/>
    </location>
</feature>
<dbReference type="InterPro" id="IPR029063">
    <property type="entry name" value="SAM-dependent_MTases_sf"/>
</dbReference>
<reference evidence="2 3" key="1">
    <citation type="submission" date="2018-11" db="EMBL/GenBank/DDBJ databases">
        <title>Genomic Encyclopedia of Type Strains, Phase IV (KMG-IV): sequencing the most valuable type-strain genomes for metagenomic binning, comparative biology and taxonomic classification.</title>
        <authorList>
            <person name="Goeker M."/>
        </authorList>
    </citation>
    <scope>NUCLEOTIDE SEQUENCE [LARGE SCALE GENOMIC DNA]</scope>
    <source>
        <strain evidence="2 3">DSM 5900</strain>
    </source>
</reference>
<dbReference type="CDD" id="cd02440">
    <property type="entry name" value="AdoMet_MTases"/>
    <property type="match status" value="1"/>
</dbReference>
<dbReference type="GO" id="GO:0032259">
    <property type="term" value="P:methylation"/>
    <property type="evidence" value="ECO:0007669"/>
    <property type="project" value="UniProtKB-KW"/>
</dbReference>
<comment type="caution">
    <text evidence="2">The sequence shown here is derived from an EMBL/GenBank/DDBJ whole genome shotgun (WGS) entry which is preliminary data.</text>
</comment>
<dbReference type="PANTHER" id="PTHR42912">
    <property type="entry name" value="METHYLTRANSFERASE"/>
    <property type="match status" value="1"/>
</dbReference>
<dbReference type="Pfam" id="PF08241">
    <property type="entry name" value="Methyltransf_11"/>
    <property type="match status" value="1"/>
</dbReference>
<gene>
    <name evidence="2" type="ORF">EDC65_4626</name>
</gene>
<dbReference type="InterPro" id="IPR013216">
    <property type="entry name" value="Methyltransf_11"/>
</dbReference>
<keyword evidence="3" id="KW-1185">Reference proteome</keyword>
<accession>A0A3N1KY24</accession>
<dbReference type="InterPro" id="IPR050508">
    <property type="entry name" value="Methyltransf_Superfamily"/>
</dbReference>
<keyword evidence="2" id="KW-0489">Methyltransferase</keyword>
<dbReference type="AlphaFoldDB" id="A0A3N1KY24"/>
<dbReference type="Proteomes" id="UP000278222">
    <property type="component" value="Unassembled WGS sequence"/>
</dbReference>
<dbReference type="Gene3D" id="3.40.50.150">
    <property type="entry name" value="Vaccinia Virus protein VP39"/>
    <property type="match status" value="1"/>
</dbReference>
<name>A0A3N1KY24_9PROT</name>
<sequence length="217" mass="24324">MKIKVWAEEIARRHLDPDAIRRTYDRYARVYDGIFGPILNPGRRRAVAAAERAPGLRVLEVGVGTGLSLPLYKSSQVVGIDVSDKMLDQARRRVARLGLTHVEDLRVMDAEAMAFPAQSFDSIVLMHVASVVPHPDRLMVEVRRVLKPGGEALVLNHFWTGRGPMSVVERALAPASNTIGFRPLSLDELISVTPLTFVAEERVNLFGYWSLVRFRRD</sequence>
<dbReference type="OrthoDB" id="9777830at2"/>
<evidence type="ECO:0000259" key="1">
    <source>
        <dbReference type="Pfam" id="PF08241"/>
    </source>
</evidence>
<evidence type="ECO:0000313" key="2">
    <source>
        <dbReference type="EMBL" id="ROP83096.1"/>
    </source>
</evidence>
<proteinExistence type="predicted"/>
<keyword evidence="2" id="KW-0808">Transferase</keyword>
<dbReference type="EMBL" id="RJKX01000017">
    <property type="protein sequence ID" value="ROP83096.1"/>
    <property type="molecule type" value="Genomic_DNA"/>
</dbReference>
<protein>
    <submittedName>
        <fullName evidence="2">Phosphatidylethanolamine N-methyltransferase /phosphatidyl-N-methylethanolamine N-methyltransferase</fullName>
    </submittedName>
</protein>
<evidence type="ECO:0000313" key="3">
    <source>
        <dbReference type="Proteomes" id="UP000278222"/>
    </source>
</evidence>
<dbReference type="RefSeq" id="WP_123694057.1">
    <property type="nucleotide sequence ID" value="NZ_AP019700.1"/>
</dbReference>